<feature type="domain" description="ABC-type glycine betaine transport system substrate-binding" evidence="2">
    <location>
        <begin position="54"/>
        <end position="322"/>
    </location>
</feature>
<dbReference type="Gene3D" id="3.40.190.10">
    <property type="entry name" value="Periplasmic binding protein-like II"/>
    <property type="match status" value="1"/>
</dbReference>
<dbReference type="InterPro" id="IPR007210">
    <property type="entry name" value="ABC_Gly_betaine_transp_sub-bd"/>
</dbReference>
<comment type="caution">
    <text evidence="3">The sequence shown here is derived from an EMBL/GenBank/DDBJ whole genome shotgun (WGS) entry which is preliminary data.</text>
</comment>
<organism evidence="3 4">
    <name type="scientific">Marinactinospora rubrisoli</name>
    <dbReference type="NCBI Taxonomy" id="2715399"/>
    <lineage>
        <taxon>Bacteria</taxon>
        <taxon>Bacillati</taxon>
        <taxon>Actinomycetota</taxon>
        <taxon>Actinomycetes</taxon>
        <taxon>Streptosporangiales</taxon>
        <taxon>Nocardiopsidaceae</taxon>
        <taxon>Marinactinospora</taxon>
    </lineage>
</organism>
<keyword evidence="4" id="KW-1185">Reference proteome</keyword>
<dbReference type="Gene3D" id="3.40.190.100">
    <property type="entry name" value="Glycine betaine-binding periplasmic protein, domain 2"/>
    <property type="match status" value="1"/>
</dbReference>
<name>A0ABW2KA54_9ACTN</name>
<evidence type="ECO:0000313" key="3">
    <source>
        <dbReference type="EMBL" id="MFC7326300.1"/>
    </source>
</evidence>
<protein>
    <submittedName>
        <fullName evidence="3">ABC transporter substrate-binding protein</fullName>
    </submittedName>
</protein>
<dbReference type="Pfam" id="PF04069">
    <property type="entry name" value="OpuAC"/>
    <property type="match status" value="1"/>
</dbReference>
<evidence type="ECO:0000256" key="1">
    <source>
        <dbReference type="SAM" id="MobiDB-lite"/>
    </source>
</evidence>
<feature type="compositionally biased region" description="Pro residues" evidence="1">
    <location>
        <begin position="1"/>
        <end position="10"/>
    </location>
</feature>
<dbReference type="CDD" id="cd13643">
    <property type="entry name" value="PBP2_BCP_2"/>
    <property type="match status" value="1"/>
</dbReference>
<proteinExistence type="predicted"/>
<dbReference type="SUPFAM" id="SSF53850">
    <property type="entry name" value="Periplasmic binding protein-like II"/>
    <property type="match status" value="1"/>
</dbReference>
<reference evidence="4" key="1">
    <citation type="journal article" date="2019" name="Int. J. Syst. Evol. Microbiol.">
        <title>The Global Catalogue of Microorganisms (GCM) 10K type strain sequencing project: providing services to taxonomists for standard genome sequencing and annotation.</title>
        <authorList>
            <consortium name="The Broad Institute Genomics Platform"/>
            <consortium name="The Broad Institute Genome Sequencing Center for Infectious Disease"/>
            <person name="Wu L."/>
            <person name="Ma J."/>
        </authorList>
    </citation>
    <scope>NUCLEOTIDE SEQUENCE [LARGE SCALE GENOMIC DNA]</scope>
    <source>
        <strain evidence="4">CGMCC 4.7382</strain>
    </source>
</reference>
<dbReference type="EMBL" id="JBHTBH010000001">
    <property type="protein sequence ID" value="MFC7326300.1"/>
    <property type="molecule type" value="Genomic_DNA"/>
</dbReference>
<evidence type="ECO:0000259" key="2">
    <source>
        <dbReference type="Pfam" id="PF04069"/>
    </source>
</evidence>
<gene>
    <name evidence="3" type="ORF">ACFQRF_00985</name>
</gene>
<feature type="region of interest" description="Disordered" evidence="1">
    <location>
        <begin position="1"/>
        <end position="20"/>
    </location>
</feature>
<evidence type="ECO:0000313" key="4">
    <source>
        <dbReference type="Proteomes" id="UP001596540"/>
    </source>
</evidence>
<dbReference type="RefSeq" id="WP_379868070.1">
    <property type="nucleotide sequence ID" value="NZ_JBHTBH010000001.1"/>
</dbReference>
<accession>A0ABW2KA54</accession>
<sequence length="336" mass="37473">MRPIPQPQPRTPARRTRHRSRGSVLLRAAVLGLALVLATSCAVRTTSILRDPGTVRIALNSWVGYEADAAVIEYLLENELGYQVQLVQIDEQPAWQALDQGAVDVILENWGHEDLMATYGPDGNGTVVDGGPTGNIGQIGWYLPRYLVEEYPGIDTPEGLREHAEVFRTPESGDQGQFLAGAPGFVTSDQGLINHYDLPFQIVYAGSEAAQLTEVRNRYQRRAPILFYSQDPSWVQNDLDLVRVRFPEWTEGCDADPEDVSCDYPRYELNKIFRAGFARDGGAAHELIRNWTWSNADQNAVAQLIAGDRLDPEEAAARWVAEHPDVWRPWIPAGAR</sequence>
<dbReference type="Proteomes" id="UP001596540">
    <property type="component" value="Unassembled WGS sequence"/>
</dbReference>